<proteinExistence type="predicted"/>
<sequence length="202" mass="23465">MRTNPEKFRPILDNPSARNIKELRRILGMLSWYRKFLPNFSGKIAPLTRSIWRELLNMACNYLKADKEDKYFNIAKVWADKLKELEPQQRMYAEKGINDILFEASMNSLNKNSVKINVETNQVPFQVPDRTYTSQLYTSGSSSVVTSPPGCITCLTRPLLHLSRVFLNLPLIRHITRSYNLPSYNFVEQKLVLRMLFLSSTS</sequence>
<dbReference type="AlphaFoldDB" id="A0A3Q0J8V8"/>
<gene>
    <name evidence="2" type="primary">LOC113470562</name>
</gene>
<dbReference type="GO" id="GO:0071897">
    <property type="term" value="P:DNA biosynthetic process"/>
    <property type="evidence" value="ECO:0007669"/>
    <property type="project" value="UniProtKB-ARBA"/>
</dbReference>
<dbReference type="InterPro" id="IPR043502">
    <property type="entry name" value="DNA/RNA_pol_sf"/>
</dbReference>
<accession>A0A3Q0J8V8</accession>
<dbReference type="KEGG" id="dci:113470562"/>
<name>A0A3Q0J8V8_DIACI</name>
<reference evidence="2" key="1">
    <citation type="submission" date="2025-08" db="UniProtKB">
        <authorList>
            <consortium name="RefSeq"/>
        </authorList>
    </citation>
    <scope>IDENTIFICATION</scope>
</reference>
<protein>
    <submittedName>
        <fullName evidence="2">Uncharacterized protein LOC113470562</fullName>
    </submittedName>
</protein>
<dbReference type="InterPro" id="IPR043128">
    <property type="entry name" value="Rev_trsase/Diguanyl_cyclase"/>
</dbReference>
<evidence type="ECO:0000313" key="2">
    <source>
        <dbReference type="RefSeq" id="XP_026684899.1"/>
    </source>
</evidence>
<dbReference type="SUPFAM" id="SSF56672">
    <property type="entry name" value="DNA/RNA polymerases"/>
    <property type="match status" value="1"/>
</dbReference>
<dbReference type="Gene3D" id="3.30.70.270">
    <property type="match status" value="1"/>
</dbReference>
<dbReference type="RefSeq" id="XP_026684899.1">
    <property type="nucleotide sequence ID" value="XM_026829098.1"/>
</dbReference>
<dbReference type="Proteomes" id="UP000079169">
    <property type="component" value="Unplaced"/>
</dbReference>
<organism evidence="1 2">
    <name type="scientific">Diaphorina citri</name>
    <name type="common">Asian citrus psyllid</name>
    <dbReference type="NCBI Taxonomy" id="121845"/>
    <lineage>
        <taxon>Eukaryota</taxon>
        <taxon>Metazoa</taxon>
        <taxon>Ecdysozoa</taxon>
        <taxon>Arthropoda</taxon>
        <taxon>Hexapoda</taxon>
        <taxon>Insecta</taxon>
        <taxon>Pterygota</taxon>
        <taxon>Neoptera</taxon>
        <taxon>Paraneoptera</taxon>
        <taxon>Hemiptera</taxon>
        <taxon>Sternorrhyncha</taxon>
        <taxon>Psylloidea</taxon>
        <taxon>Psyllidae</taxon>
        <taxon>Diaphorininae</taxon>
        <taxon>Diaphorina</taxon>
    </lineage>
</organism>
<dbReference type="PaxDb" id="121845-A0A3Q0J8V8"/>
<dbReference type="GeneID" id="113470562"/>
<evidence type="ECO:0000313" key="1">
    <source>
        <dbReference type="Proteomes" id="UP000079169"/>
    </source>
</evidence>
<keyword evidence="1" id="KW-1185">Reference proteome</keyword>